<comment type="similarity">
    <text evidence="8 9">Belongs to the class I-like SAM-binding methyltransferase superfamily. TrmB family.</text>
</comment>
<feature type="binding site" evidence="9">
    <location>
        <begin position="236"/>
        <end position="239"/>
    </location>
    <ligand>
        <name>substrate</name>
    </ligand>
</feature>
<dbReference type="GO" id="GO:0043527">
    <property type="term" value="C:tRNA methyltransferase complex"/>
    <property type="evidence" value="ECO:0007669"/>
    <property type="project" value="TreeGrafter"/>
</dbReference>
<dbReference type="EMBL" id="CP016171">
    <property type="protein sequence ID" value="ANN70303.1"/>
    <property type="molecule type" value="Genomic_DNA"/>
</dbReference>
<dbReference type="KEGG" id="bbro:BAU06_02170"/>
<dbReference type="InterPro" id="IPR029063">
    <property type="entry name" value="SAM-dependent_MTases_sf"/>
</dbReference>
<evidence type="ECO:0000256" key="6">
    <source>
        <dbReference type="ARBA" id="ARBA00022694"/>
    </source>
</evidence>
<evidence type="ECO:0000256" key="10">
    <source>
        <dbReference type="SAM" id="MobiDB-lite"/>
    </source>
</evidence>
<gene>
    <name evidence="9" type="primary">trmB</name>
    <name evidence="11" type="ORF">BAU06_02170</name>
    <name evidence="12" type="ORF">BAU08_02165</name>
</gene>
<keyword evidence="6 9" id="KW-0819">tRNA processing</keyword>
<comment type="function">
    <text evidence="2 9">Catalyzes the formation of N(7)-methylguanine at position 46 (m7G46) in tRNA.</text>
</comment>
<evidence type="ECO:0000313" key="11">
    <source>
        <dbReference type="EMBL" id="ANN65268.1"/>
    </source>
</evidence>
<dbReference type="UniPathway" id="UPA00989"/>
<feature type="binding site" evidence="9">
    <location>
        <position position="201"/>
    </location>
    <ligand>
        <name>substrate</name>
    </ligand>
</feature>
<dbReference type="FunFam" id="3.40.50.150:FF:000035">
    <property type="entry name" value="tRNA (guanine-N(7)-)-methyltransferase"/>
    <property type="match status" value="1"/>
</dbReference>
<dbReference type="SUPFAM" id="SSF53335">
    <property type="entry name" value="S-adenosyl-L-methionine-dependent methyltransferases"/>
    <property type="match status" value="1"/>
</dbReference>
<feature type="binding site" evidence="9">
    <location>
        <position position="90"/>
    </location>
    <ligand>
        <name>S-adenosyl-L-methionine</name>
        <dbReference type="ChEBI" id="CHEBI:59789"/>
    </ligand>
</feature>
<evidence type="ECO:0000313" key="12">
    <source>
        <dbReference type="EMBL" id="ANN70303.1"/>
    </source>
</evidence>
<dbReference type="HAMAP" id="MF_01057">
    <property type="entry name" value="tRNA_methyltr_TrmB"/>
    <property type="match status" value="1"/>
</dbReference>
<keyword evidence="3 9" id="KW-0489">Methyltransferase</keyword>
<dbReference type="PANTHER" id="PTHR23417:SF14">
    <property type="entry name" value="PENTACOTRIPEPTIDE-REPEAT REGION OF PRORP DOMAIN-CONTAINING PROTEIN"/>
    <property type="match status" value="1"/>
</dbReference>
<dbReference type="Proteomes" id="UP000092213">
    <property type="component" value="Chromosome"/>
</dbReference>
<comment type="pathway">
    <text evidence="7 9">tRNA modification; N(7)-methylguanine-tRNA biosynthesis.</text>
</comment>
<keyword evidence="4 9" id="KW-0808">Transferase</keyword>
<dbReference type="Pfam" id="PF02390">
    <property type="entry name" value="Methyltransf_4"/>
    <property type="match status" value="1"/>
</dbReference>
<evidence type="ECO:0000313" key="13">
    <source>
        <dbReference type="Proteomes" id="UP000091897"/>
    </source>
</evidence>
<dbReference type="InterPro" id="IPR003358">
    <property type="entry name" value="tRNA_(Gua-N-7)_MeTrfase_Trmb"/>
</dbReference>
<feature type="binding site" evidence="9">
    <location>
        <position position="169"/>
    </location>
    <ligand>
        <name>substrate</name>
    </ligand>
</feature>
<dbReference type="Gene3D" id="3.40.50.150">
    <property type="entry name" value="Vaccinia Virus protein VP39"/>
    <property type="match status" value="1"/>
</dbReference>
<keyword evidence="13" id="KW-1185">Reference proteome</keyword>
<dbReference type="EMBL" id="CP016170">
    <property type="protein sequence ID" value="ANN65268.1"/>
    <property type="molecule type" value="Genomic_DNA"/>
</dbReference>
<dbReference type="NCBIfam" id="TIGR00091">
    <property type="entry name" value="tRNA (guanosine(46)-N7)-methyltransferase TrmB"/>
    <property type="match status" value="1"/>
</dbReference>
<evidence type="ECO:0000256" key="5">
    <source>
        <dbReference type="ARBA" id="ARBA00022691"/>
    </source>
</evidence>
<evidence type="ECO:0000256" key="2">
    <source>
        <dbReference type="ARBA" id="ARBA00003015"/>
    </source>
</evidence>
<sequence length="258" mass="28666">MNTTSASDDNEPPAPSPLSTATRAALAPAEHAPDSPGATHIRSFVHRRGHITQGQRDALERLLSQWAIPYTQRVLDPAAAFGRPAPTILEIGFGMGETTERIALDRPGDNFLGVEVFNAGVGAMLKRIEASGLRNVRIIQHDAVEVLRDMIAPDSLDGVHIYFPDPWPKKRHHKRRLIQPPFVALLASRVKPGGYVHCATDWEHYAQQMLEVLGAEPQLRNTVDGYAPRPDFRPQTKFETRGLRLGHGVWDLMFKRVA</sequence>
<reference evidence="13 14" key="1">
    <citation type="submission" date="2016-06" db="EMBL/GenBank/DDBJ databases">
        <title>Complete genome sequences of Bordetella bronchialis and Bordetella flabilis.</title>
        <authorList>
            <person name="LiPuma J.J."/>
            <person name="Spilker T."/>
        </authorList>
    </citation>
    <scope>NUCLEOTIDE SEQUENCE [LARGE SCALE GENOMIC DNA]</scope>
    <source>
        <strain evidence="12 14">AU17976</strain>
        <strain evidence="11 13">AU3182</strain>
    </source>
</reference>
<accession>A0A193FSL0</accession>
<keyword evidence="5 9" id="KW-0949">S-adenosyl-L-methionine</keyword>
<evidence type="ECO:0000313" key="14">
    <source>
        <dbReference type="Proteomes" id="UP000092213"/>
    </source>
</evidence>
<dbReference type="GO" id="GO:0008176">
    <property type="term" value="F:tRNA (guanine(46)-N7)-methyltransferase activity"/>
    <property type="evidence" value="ECO:0007669"/>
    <property type="project" value="UniProtKB-UniRule"/>
</dbReference>
<evidence type="ECO:0000256" key="3">
    <source>
        <dbReference type="ARBA" id="ARBA00022603"/>
    </source>
</evidence>
<dbReference type="OrthoDB" id="9802090at2"/>
<comment type="catalytic activity">
    <reaction evidence="1 9">
        <text>guanosine(46) in tRNA + S-adenosyl-L-methionine = N(7)-methylguanosine(46) in tRNA + S-adenosyl-L-homocysteine</text>
        <dbReference type="Rhea" id="RHEA:42708"/>
        <dbReference type="Rhea" id="RHEA-COMP:10188"/>
        <dbReference type="Rhea" id="RHEA-COMP:10189"/>
        <dbReference type="ChEBI" id="CHEBI:57856"/>
        <dbReference type="ChEBI" id="CHEBI:59789"/>
        <dbReference type="ChEBI" id="CHEBI:74269"/>
        <dbReference type="ChEBI" id="CHEBI:74480"/>
        <dbReference type="EC" id="2.1.1.33"/>
    </reaction>
</comment>
<evidence type="ECO:0000256" key="9">
    <source>
        <dbReference type="HAMAP-Rule" id="MF_01057"/>
    </source>
</evidence>
<name>A0A193FSL0_9BORD</name>
<dbReference type="AlphaFoldDB" id="A0A193FSL0"/>
<dbReference type="PANTHER" id="PTHR23417">
    <property type="entry name" value="3-DEOXY-D-MANNO-OCTULOSONIC-ACID TRANSFERASE/TRNA GUANINE-N 7 - -METHYLTRANSFERASE"/>
    <property type="match status" value="1"/>
</dbReference>
<evidence type="ECO:0000256" key="4">
    <source>
        <dbReference type="ARBA" id="ARBA00022679"/>
    </source>
</evidence>
<dbReference type="RefSeq" id="WP_066343836.1">
    <property type="nucleotide sequence ID" value="NZ_CBCSFJ010000022.1"/>
</dbReference>
<dbReference type="EC" id="2.1.1.33" evidence="9"/>
<organism evidence="12 14">
    <name type="scientific">Bordetella bronchialis</name>
    <dbReference type="NCBI Taxonomy" id="463025"/>
    <lineage>
        <taxon>Bacteria</taxon>
        <taxon>Pseudomonadati</taxon>
        <taxon>Pseudomonadota</taxon>
        <taxon>Betaproteobacteria</taxon>
        <taxon>Burkholderiales</taxon>
        <taxon>Alcaligenaceae</taxon>
        <taxon>Bordetella</taxon>
    </lineage>
</organism>
<evidence type="ECO:0000256" key="1">
    <source>
        <dbReference type="ARBA" id="ARBA00000142"/>
    </source>
</evidence>
<dbReference type="STRING" id="463025.BAU08_02165"/>
<feature type="binding site" evidence="9">
    <location>
        <position position="165"/>
    </location>
    <ligand>
        <name>S-adenosyl-L-methionine</name>
        <dbReference type="ChEBI" id="CHEBI:59789"/>
    </ligand>
</feature>
<dbReference type="CDD" id="cd02440">
    <property type="entry name" value="AdoMet_MTases"/>
    <property type="match status" value="1"/>
</dbReference>
<evidence type="ECO:0000256" key="8">
    <source>
        <dbReference type="ARBA" id="ARBA00060767"/>
    </source>
</evidence>
<dbReference type="InterPro" id="IPR055361">
    <property type="entry name" value="tRNA_methyltr_TrmB_bact"/>
</dbReference>
<feature type="region of interest" description="Disordered" evidence="10">
    <location>
        <begin position="1"/>
        <end position="39"/>
    </location>
</feature>
<evidence type="ECO:0000256" key="7">
    <source>
        <dbReference type="ARBA" id="ARBA00060552"/>
    </source>
</evidence>
<protein>
    <recommendedName>
        <fullName evidence="9">tRNA (guanine-N(7)-)-methyltransferase</fullName>
        <ecNumber evidence="9">2.1.1.33</ecNumber>
    </recommendedName>
    <alternativeName>
        <fullName evidence="9">tRNA (guanine(46)-N(7))-methyltransferase</fullName>
    </alternativeName>
    <alternativeName>
        <fullName evidence="9">tRNA(m7G46)-methyltransferase</fullName>
    </alternativeName>
</protein>
<dbReference type="Proteomes" id="UP000091897">
    <property type="component" value="Chromosome"/>
</dbReference>
<feature type="binding site" evidence="9">
    <location>
        <position position="115"/>
    </location>
    <ligand>
        <name>S-adenosyl-L-methionine</name>
        <dbReference type="ChEBI" id="CHEBI:59789"/>
    </ligand>
</feature>
<dbReference type="PROSITE" id="PS51625">
    <property type="entry name" value="SAM_MT_TRMB"/>
    <property type="match status" value="1"/>
</dbReference>
<proteinExistence type="inferred from homology"/>
<comment type="caution">
    <text evidence="9">Lacks conserved residue(s) required for the propagation of feature annotation.</text>
</comment>
<feature type="binding site" evidence="9">
    <location>
        <position position="142"/>
    </location>
    <ligand>
        <name>S-adenosyl-L-methionine</name>
        <dbReference type="ChEBI" id="CHEBI:59789"/>
    </ligand>
</feature>